<dbReference type="Pfam" id="PF02662">
    <property type="entry name" value="FlpD"/>
    <property type="match status" value="1"/>
</dbReference>
<feature type="compositionally biased region" description="Low complexity" evidence="5">
    <location>
        <begin position="1"/>
        <end position="11"/>
    </location>
</feature>
<keyword evidence="4" id="KW-0411">Iron-sulfur</keyword>
<dbReference type="Proteomes" id="UP001144372">
    <property type="component" value="Unassembled WGS sequence"/>
</dbReference>
<keyword evidence="8" id="KW-1185">Reference proteome</keyword>
<gene>
    <name evidence="7" type="ORF">DAMNIGENAA_31200</name>
</gene>
<dbReference type="GO" id="GO:0046872">
    <property type="term" value="F:metal ion binding"/>
    <property type="evidence" value="ECO:0007669"/>
    <property type="project" value="UniProtKB-KW"/>
</dbReference>
<evidence type="ECO:0000256" key="1">
    <source>
        <dbReference type="ARBA" id="ARBA00022723"/>
    </source>
</evidence>
<keyword evidence="3" id="KW-0408">Iron</keyword>
<accession>A0A9W6FVP5</accession>
<evidence type="ECO:0000259" key="6">
    <source>
        <dbReference type="Pfam" id="PF02662"/>
    </source>
</evidence>
<dbReference type="EMBL" id="BSDR01000001">
    <property type="protein sequence ID" value="GLI35687.1"/>
    <property type="molecule type" value="Genomic_DNA"/>
</dbReference>
<comment type="caution">
    <text evidence="7">The sequence shown here is derived from an EMBL/GenBank/DDBJ whole genome shotgun (WGS) entry which is preliminary data.</text>
</comment>
<dbReference type="InterPro" id="IPR003813">
    <property type="entry name" value="MvhD/FlpD"/>
</dbReference>
<organism evidence="7 8">
    <name type="scientific">Desulforhabdus amnigena</name>
    <dbReference type="NCBI Taxonomy" id="40218"/>
    <lineage>
        <taxon>Bacteria</taxon>
        <taxon>Pseudomonadati</taxon>
        <taxon>Thermodesulfobacteriota</taxon>
        <taxon>Syntrophobacteria</taxon>
        <taxon>Syntrophobacterales</taxon>
        <taxon>Syntrophobacteraceae</taxon>
        <taxon>Desulforhabdus</taxon>
    </lineage>
</organism>
<evidence type="ECO:0000256" key="5">
    <source>
        <dbReference type="SAM" id="MobiDB-lite"/>
    </source>
</evidence>
<reference evidence="7" key="1">
    <citation type="submission" date="2022-12" db="EMBL/GenBank/DDBJ databases">
        <title>Reference genome sequencing for broad-spectrum identification of bacterial and archaeal isolates by mass spectrometry.</title>
        <authorList>
            <person name="Sekiguchi Y."/>
            <person name="Tourlousse D.M."/>
        </authorList>
    </citation>
    <scope>NUCLEOTIDE SEQUENCE</scope>
    <source>
        <strain evidence="7">ASRB1</strain>
    </source>
</reference>
<proteinExistence type="predicted"/>
<keyword evidence="2" id="KW-0560">Oxidoreductase</keyword>
<dbReference type="GO" id="GO:0051536">
    <property type="term" value="F:iron-sulfur cluster binding"/>
    <property type="evidence" value="ECO:0007669"/>
    <property type="project" value="UniProtKB-KW"/>
</dbReference>
<keyword evidence="1" id="KW-0479">Metal-binding</keyword>
<evidence type="ECO:0000313" key="7">
    <source>
        <dbReference type="EMBL" id="GLI35687.1"/>
    </source>
</evidence>
<feature type="region of interest" description="Disordered" evidence="5">
    <location>
        <begin position="1"/>
        <end position="23"/>
    </location>
</feature>
<sequence length="91" mass="9868">MAMAEQAVAVAPEEELSSVEKPQEIPPDWEPNILAFACHYCAFAAADLAGVMRLSYPTNVKIIRLPCTGKLDAIYILRAFERGVDGVFVAG</sequence>
<evidence type="ECO:0000256" key="3">
    <source>
        <dbReference type="ARBA" id="ARBA00023004"/>
    </source>
</evidence>
<protein>
    <recommendedName>
        <fullName evidence="6">F420-non-reducing hydrogenase iron-sulfur subunit D domain-containing protein</fullName>
    </recommendedName>
</protein>
<dbReference type="GO" id="GO:0016491">
    <property type="term" value="F:oxidoreductase activity"/>
    <property type="evidence" value="ECO:0007669"/>
    <property type="project" value="UniProtKB-KW"/>
</dbReference>
<evidence type="ECO:0000256" key="2">
    <source>
        <dbReference type="ARBA" id="ARBA00023002"/>
    </source>
</evidence>
<name>A0A9W6FVP5_9BACT</name>
<feature type="domain" description="F420-non-reducing hydrogenase iron-sulfur subunit D" evidence="6">
    <location>
        <begin position="33"/>
        <end position="91"/>
    </location>
</feature>
<evidence type="ECO:0000256" key="4">
    <source>
        <dbReference type="ARBA" id="ARBA00023014"/>
    </source>
</evidence>
<dbReference type="AlphaFoldDB" id="A0A9W6FVP5"/>
<evidence type="ECO:0000313" key="8">
    <source>
        <dbReference type="Proteomes" id="UP001144372"/>
    </source>
</evidence>